<dbReference type="FunFam" id="3.40.50.12780:FF:000013">
    <property type="entry name" value="Long-chain-fatty-acid--AMP ligase FadD32"/>
    <property type="match status" value="1"/>
</dbReference>
<dbReference type="GO" id="GO:0006633">
    <property type="term" value="P:fatty acid biosynthetic process"/>
    <property type="evidence" value="ECO:0007669"/>
    <property type="project" value="TreeGrafter"/>
</dbReference>
<dbReference type="Proteomes" id="UP000814353">
    <property type="component" value="Unassembled WGS sequence"/>
</dbReference>
<accession>A0A7V9W368</accession>
<evidence type="ECO:0000313" key="6">
    <source>
        <dbReference type="Proteomes" id="UP000518091"/>
    </source>
</evidence>
<proteinExistence type="inferred from homology"/>
<evidence type="ECO:0000313" key="5">
    <source>
        <dbReference type="EMBL" id="MCG6663096.1"/>
    </source>
</evidence>
<reference evidence="5 7" key="1">
    <citation type="submission" date="2020-05" db="EMBL/GenBank/DDBJ databases">
        <title>Comparative genomic analysis of denitrifying bacteria from Halomonas genus.</title>
        <authorList>
            <person name="Wang L."/>
            <person name="Shao Z."/>
        </authorList>
    </citation>
    <scope>NUCLEOTIDE SEQUENCE [LARGE SCALE GENOMIC DNA]</scope>
    <source>
        <strain evidence="5 7">DSM 17331</strain>
    </source>
</reference>
<evidence type="ECO:0000313" key="4">
    <source>
        <dbReference type="EMBL" id="MBA2780117.1"/>
    </source>
</evidence>
<evidence type="ECO:0000259" key="3">
    <source>
        <dbReference type="Pfam" id="PF00501"/>
    </source>
</evidence>
<evidence type="ECO:0000256" key="2">
    <source>
        <dbReference type="ARBA" id="ARBA00022598"/>
    </source>
</evidence>
<dbReference type="CDD" id="cd05931">
    <property type="entry name" value="FAAL"/>
    <property type="match status" value="1"/>
</dbReference>
<dbReference type="PROSITE" id="PS00455">
    <property type="entry name" value="AMP_BINDING"/>
    <property type="match status" value="1"/>
</dbReference>
<dbReference type="PANTHER" id="PTHR22754:SF32">
    <property type="entry name" value="DISCO-INTERACTING PROTEIN 2"/>
    <property type="match status" value="1"/>
</dbReference>
<dbReference type="InterPro" id="IPR040097">
    <property type="entry name" value="FAAL/FAAC"/>
</dbReference>
<dbReference type="GO" id="GO:0005886">
    <property type="term" value="C:plasma membrane"/>
    <property type="evidence" value="ECO:0007669"/>
    <property type="project" value="TreeGrafter"/>
</dbReference>
<feature type="domain" description="AMP-dependent synthetase/ligase" evidence="3">
    <location>
        <begin position="33"/>
        <end position="430"/>
    </location>
</feature>
<reference evidence="4 6" key="2">
    <citation type="submission" date="2020-07" db="EMBL/GenBank/DDBJ databases">
        <title>Identification of Halomonas strains.</title>
        <authorList>
            <person name="Xiao Z."/>
            <person name="Shen J."/>
        </authorList>
    </citation>
    <scope>NUCLEOTIDE SEQUENCE [LARGE SCALE GENOMIC DNA]</scope>
    <source>
        <strain evidence="4 6">DSM 17331</strain>
    </source>
</reference>
<dbReference type="PANTHER" id="PTHR22754">
    <property type="entry name" value="DISCO-INTERACTING PROTEIN 2 DIP2 -RELATED"/>
    <property type="match status" value="1"/>
</dbReference>
<gene>
    <name evidence="4" type="ORF">H1D44_14585</name>
    <name evidence="5" type="ORF">HOP48_16290</name>
</gene>
<evidence type="ECO:0000256" key="1">
    <source>
        <dbReference type="ARBA" id="ARBA00006432"/>
    </source>
</evidence>
<sequence length="593" mass="64584">MGEVEEFYDNYTGPSATLSHLPAETLLDVLRFRAEVQPDATAFVHLLDGESEEQRISYAELWLRSKDLAQALIPLRPEGKRVLMMFESGIDYIVALFGIWLSDATAVPSFPPVGSRALERLGIVAANAEPDIILTNQRFTRLRDRVHAVLPGHREVPHWMDMDALANPAQGCYVLPVIEPERIALIQYTSGSTSEPKGVLLSHSNLLSNCSSASVWMGGARPRVGCSWLPPYHDMGLMGGILQPIYEGFPTVLLSPAHFVQQPLRWLRALSNYQVSVSIAPNFAFDLCVETVRDEELANLDLSFLKEVYCGAEPVRWSTLQRFAERFACTGFTTRAFSPCYGLAEATVFVTGKPVDSAPISVRVDREALAAGRLMPVGREHENALMLVSSGHAAPGHLVLIVDADTQNVLADGSVGEIWVQGGNIGSGYWRNSELTAARFQARLASLPGEFLRTGDIGARINGELFVTGRIKDLIIIAGRNLYPQDLELCVQQADPRLRANGIVAVGIDDGDQERLAIVAEIKRSVKLATSDLEALRQAITATLVATFGVAPSLVHFGPVGTVPLTTSGKPQRQATKLSLKAGSLPAYVPRSR</sequence>
<dbReference type="InterPro" id="IPR000873">
    <property type="entry name" value="AMP-dep_synth/lig_dom"/>
</dbReference>
<comment type="similarity">
    <text evidence="1">Belongs to the ATP-dependent AMP-binding enzyme family.</text>
</comment>
<dbReference type="SUPFAM" id="SSF56801">
    <property type="entry name" value="Acetyl-CoA synthetase-like"/>
    <property type="match status" value="1"/>
</dbReference>
<name>A0A7V9W368_9GAMM</name>
<dbReference type="RefSeq" id="WP_181515590.1">
    <property type="nucleotide sequence ID" value="NZ_JABFUB010000016.1"/>
</dbReference>
<dbReference type="InterPro" id="IPR045851">
    <property type="entry name" value="AMP-bd_C_sf"/>
</dbReference>
<keyword evidence="2 4" id="KW-0436">Ligase</keyword>
<dbReference type="AlphaFoldDB" id="A0A7V9W368"/>
<keyword evidence="7" id="KW-1185">Reference proteome</keyword>
<evidence type="ECO:0000313" key="7">
    <source>
        <dbReference type="Proteomes" id="UP000814353"/>
    </source>
</evidence>
<dbReference type="GO" id="GO:0070566">
    <property type="term" value="F:adenylyltransferase activity"/>
    <property type="evidence" value="ECO:0007669"/>
    <property type="project" value="TreeGrafter"/>
</dbReference>
<dbReference type="EMBL" id="JACEFT010000020">
    <property type="protein sequence ID" value="MBA2780117.1"/>
    <property type="molecule type" value="Genomic_DNA"/>
</dbReference>
<dbReference type="GO" id="GO:0016874">
    <property type="term" value="F:ligase activity"/>
    <property type="evidence" value="ECO:0007669"/>
    <property type="project" value="UniProtKB-KW"/>
</dbReference>
<dbReference type="InterPro" id="IPR042099">
    <property type="entry name" value="ANL_N_sf"/>
</dbReference>
<dbReference type="InterPro" id="IPR020845">
    <property type="entry name" value="AMP-binding_CS"/>
</dbReference>
<dbReference type="EMBL" id="JABFUB010000016">
    <property type="protein sequence ID" value="MCG6663096.1"/>
    <property type="molecule type" value="Genomic_DNA"/>
</dbReference>
<dbReference type="GO" id="GO:0071766">
    <property type="term" value="P:Actinobacterium-type cell wall biogenesis"/>
    <property type="evidence" value="ECO:0007669"/>
    <property type="project" value="UniProtKB-ARBA"/>
</dbReference>
<organism evidence="4 6">
    <name type="scientific">Billgrantia kenyensis</name>
    <dbReference type="NCBI Taxonomy" id="321266"/>
    <lineage>
        <taxon>Bacteria</taxon>
        <taxon>Pseudomonadati</taxon>
        <taxon>Pseudomonadota</taxon>
        <taxon>Gammaproteobacteria</taxon>
        <taxon>Oceanospirillales</taxon>
        <taxon>Halomonadaceae</taxon>
        <taxon>Billgrantia</taxon>
    </lineage>
</organism>
<dbReference type="Proteomes" id="UP000518091">
    <property type="component" value="Unassembled WGS sequence"/>
</dbReference>
<dbReference type="Pfam" id="PF00501">
    <property type="entry name" value="AMP-binding"/>
    <property type="match status" value="1"/>
</dbReference>
<dbReference type="Gene3D" id="3.30.300.30">
    <property type="match status" value="1"/>
</dbReference>
<comment type="caution">
    <text evidence="4">The sequence shown here is derived from an EMBL/GenBank/DDBJ whole genome shotgun (WGS) entry which is preliminary data.</text>
</comment>
<dbReference type="Gene3D" id="3.40.50.12780">
    <property type="entry name" value="N-terminal domain of ligase-like"/>
    <property type="match status" value="1"/>
</dbReference>
<protein>
    <submittedName>
        <fullName evidence="4">Fatty acyl-AMP ligase</fullName>
    </submittedName>
</protein>